<dbReference type="GO" id="GO:0005840">
    <property type="term" value="C:ribosome"/>
    <property type="evidence" value="ECO:0007669"/>
    <property type="project" value="UniProtKB-KW"/>
</dbReference>
<dbReference type="InterPro" id="IPR023574">
    <property type="entry name" value="Ribosomal_uL4_dom_sf"/>
</dbReference>
<dbReference type="Proteomes" id="UP000092124">
    <property type="component" value="Unassembled WGS sequence"/>
</dbReference>
<evidence type="ECO:0000256" key="1">
    <source>
        <dbReference type="ARBA" id="ARBA00010528"/>
    </source>
</evidence>
<evidence type="ECO:0000313" key="5">
    <source>
        <dbReference type="EMBL" id="OBS79469.1"/>
    </source>
</evidence>
<dbReference type="AlphaFoldDB" id="A0A1A6HMI5"/>
<dbReference type="SUPFAM" id="SSF52166">
    <property type="entry name" value="Ribosomal protein L4"/>
    <property type="match status" value="1"/>
</dbReference>
<comment type="caution">
    <text evidence="5">The sequence shown here is derived from an EMBL/GenBank/DDBJ whole genome shotgun (WGS) entry which is preliminary data.</text>
</comment>
<keyword evidence="6" id="KW-1185">Reference proteome</keyword>
<dbReference type="InterPro" id="IPR045240">
    <property type="entry name" value="Ribosomal_uL4_euk/arch"/>
</dbReference>
<comment type="similarity">
    <text evidence="1">Belongs to the universal ribosomal protein uL4 family.</text>
</comment>
<dbReference type="GO" id="GO:1990904">
    <property type="term" value="C:ribonucleoprotein complex"/>
    <property type="evidence" value="ECO:0007669"/>
    <property type="project" value="UniProtKB-KW"/>
</dbReference>
<dbReference type="GO" id="GO:0003735">
    <property type="term" value="F:structural constituent of ribosome"/>
    <property type="evidence" value="ECO:0007669"/>
    <property type="project" value="InterPro"/>
</dbReference>
<organism evidence="5 6">
    <name type="scientific">Neotoma lepida</name>
    <name type="common">Desert woodrat</name>
    <dbReference type="NCBI Taxonomy" id="56216"/>
    <lineage>
        <taxon>Eukaryota</taxon>
        <taxon>Metazoa</taxon>
        <taxon>Chordata</taxon>
        <taxon>Craniata</taxon>
        <taxon>Vertebrata</taxon>
        <taxon>Euteleostomi</taxon>
        <taxon>Mammalia</taxon>
        <taxon>Eutheria</taxon>
        <taxon>Euarchontoglires</taxon>
        <taxon>Glires</taxon>
        <taxon>Rodentia</taxon>
        <taxon>Myomorpha</taxon>
        <taxon>Muroidea</taxon>
        <taxon>Cricetidae</taxon>
        <taxon>Neotominae</taxon>
        <taxon>Neotoma</taxon>
    </lineage>
</organism>
<dbReference type="EMBL" id="LZPO01019710">
    <property type="protein sequence ID" value="OBS79469.1"/>
    <property type="molecule type" value="Genomic_DNA"/>
</dbReference>
<evidence type="ECO:0000313" key="6">
    <source>
        <dbReference type="Proteomes" id="UP000092124"/>
    </source>
</evidence>
<keyword evidence="2" id="KW-0689">Ribosomal protein</keyword>
<gene>
    <name evidence="5" type="ORF">A6R68_18074</name>
</gene>
<dbReference type="STRING" id="56216.A0A1A6HMI5"/>
<dbReference type="GO" id="GO:0006412">
    <property type="term" value="P:translation"/>
    <property type="evidence" value="ECO:0007669"/>
    <property type="project" value="InterPro"/>
</dbReference>
<evidence type="ECO:0000256" key="3">
    <source>
        <dbReference type="ARBA" id="ARBA00023274"/>
    </source>
</evidence>
<dbReference type="Gene3D" id="3.40.1370.10">
    <property type="match status" value="1"/>
</dbReference>
<accession>A0A1A6HMI5</accession>
<evidence type="ECO:0000256" key="2">
    <source>
        <dbReference type="ARBA" id="ARBA00022980"/>
    </source>
</evidence>
<dbReference type="OrthoDB" id="10259785at2759"/>
<feature type="region of interest" description="Disordered" evidence="4">
    <location>
        <begin position="204"/>
        <end position="249"/>
    </location>
</feature>
<sequence>MNWQVIKISFRVVLAEQWLKFPEFEVTGPTVLARLLVMVKGHRVEEVPELPSGVGNKVESYKKTKEAPDDIIKVHVSLLAEEKLRSCPVQVTLIIYNESSEIIKAFRSILGVTLLIVSKLDTLKLTAGGHVGCLAFGQNAFQKLDELLAFGTKLLSSSVIITFSCTRCQTQILKSPEIQGALGSPEEESTENLGITLKLDLYAKPTTGRHSSPGQKSQTLVKKVEVAAAAAEEPDQSRRQQRKGLQAGS</sequence>
<name>A0A1A6HMI5_NEOLE</name>
<dbReference type="PANTHER" id="PTHR19431">
    <property type="entry name" value="60S RIBOSOMAL PROTEIN L4"/>
    <property type="match status" value="1"/>
</dbReference>
<keyword evidence="3" id="KW-0687">Ribonucleoprotein</keyword>
<protein>
    <submittedName>
        <fullName evidence="5">Uncharacterized protein</fullName>
    </submittedName>
</protein>
<reference evidence="5 6" key="1">
    <citation type="submission" date="2016-06" db="EMBL/GenBank/DDBJ databases">
        <title>The Draft Genome Sequence and Annotation of the Desert Woodrat Neotoma lepida.</title>
        <authorList>
            <person name="Campbell M."/>
            <person name="Oakeson K.F."/>
            <person name="Yandell M."/>
            <person name="Halpert J.R."/>
            <person name="Dearing D."/>
        </authorList>
    </citation>
    <scope>NUCLEOTIDE SEQUENCE [LARGE SCALE GENOMIC DNA]</scope>
    <source>
        <strain evidence="5">417</strain>
        <tissue evidence="5">Liver</tissue>
    </source>
</reference>
<evidence type="ECO:0000256" key="4">
    <source>
        <dbReference type="SAM" id="MobiDB-lite"/>
    </source>
</evidence>
<feature type="compositionally biased region" description="Polar residues" evidence="4">
    <location>
        <begin position="208"/>
        <end position="220"/>
    </location>
</feature>
<proteinExistence type="inferred from homology"/>